<dbReference type="OrthoDB" id="9813413at2"/>
<dbReference type="PANTHER" id="PTHR43280">
    <property type="entry name" value="ARAC-FAMILY TRANSCRIPTIONAL REGULATOR"/>
    <property type="match status" value="1"/>
</dbReference>
<name>A0A559JG35_9BACL</name>
<comment type="caution">
    <text evidence="5">The sequence shown here is derived from an EMBL/GenBank/DDBJ whole genome shotgun (WGS) entry which is preliminary data.</text>
</comment>
<dbReference type="InterPro" id="IPR018062">
    <property type="entry name" value="HTH_AraC-typ_CS"/>
</dbReference>
<dbReference type="InterPro" id="IPR037923">
    <property type="entry name" value="HTH-like"/>
</dbReference>
<dbReference type="InterPro" id="IPR003313">
    <property type="entry name" value="AraC-bd"/>
</dbReference>
<dbReference type="Gene3D" id="1.10.10.60">
    <property type="entry name" value="Homeodomain-like"/>
    <property type="match status" value="1"/>
</dbReference>
<dbReference type="Gene3D" id="2.60.120.10">
    <property type="entry name" value="Jelly Rolls"/>
    <property type="match status" value="1"/>
</dbReference>
<evidence type="ECO:0000259" key="4">
    <source>
        <dbReference type="PROSITE" id="PS01124"/>
    </source>
</evidence>
<dbReference type="GO" id="GO:0043565">
    <property type="term" value="F:sequence-specific DNA binding"/>
    <property type="evidence" value="ECO:0007669"/>
    <property type="project" value="InterPro"/>
</dbReference>
<evidence type="ECO:0000256" key="2">
    <source>
        <dbReference type="ARBA" id="ARBA00023125"/>
    </source>
</evidence>
<evidence type="ECO:0000256" key="1">
    <source>
        <dbReference type="ARBA" id="ARBA00023015"/>
    </source>
</evidence>
<keyword evidence="2" id="KW-0238">DNA-binding</keyword>
<reference evidence="5 6" key="1">
    <citation type="submission" date="2019-07" db="EMBL/GenBank/DDBJ databases">
        <authorList>
            <person name="Kim J."/>
        </authorList>
    </citation>
    <scope>NUCLEOTIDE SEQUENCE [LARGE SCALE GENOMIC DNA]</scope>
    <source>
        <strain evidence="5 6">JC52</strain>
    </source>
</reference>
<keyword evidence="1" id="KW-0805">Transcription regulation</keyword>
<dbReference type="InterPro" id="IPR018060">
    <property type="entry name" value="HTH_AraC"/>
</dbReference>
<dbReference type="Proteomes" id="UP000317036">
    <property type="component" value="Unassembled WGS sequence"/>
</dbReference>
<dbReference type="SUPFAM" id="SSF46689">
    <property type="entry name" value="Homeodomain-like"/>
    <property type="match status" value="1"/>
</dbReference>
<dbReference type="GO" id="GO:0003700">
    <property type="term" value="F:DNA-binding transcription factor activity"/>
    <property type="evidence" value="ECO:0007669"/>
    <property type="project" value="InterPro"/>
</dbReference>
<dbReference type="Pfam" id="PF02311">
    <property type="entry name" value="AraC_binding"/>
    <property type="match status" value="1"/>
</dbReference>
<gene>
    <name evidence="5" type="ORF">FPZ49_34335</name>
</gene>
<accession>A0A559JG35</accession>
<feature type="domain" description="HTH araC/xylS-type" evidence="4">
    <location>
        <begin position="175"/>
        <end position="272"/>
    </location>
</feature>
<dbReference type="Pfam" id="PF12833">
    <property type="entry name" value="HTH_18"/>
    <property type="match status" value="1"/>
</dbReference>
<dbReference type="PROSITE" id="PS00041">
    <property type="entry name" value="HTH_ARAC_FAMILY_1"/>
    <property type="match status" value="1"/>
</dbReference>
<keyword evidence="3" id="KW-0804">Transcription</keyword>
<dbReference type="PROSITE" id="PS01124">
    <property type="entry name" value="HTH_ARAC_FAMILY_2"/>
    <property type="match status" value="1"/>
</dbReference>
<dbReference type="SMART" id="SM00342">
    <property type="entry name" value="HTH_ARAC"/>
    <property type="match status" value="1"/>
</dbReference>
<organism evidence="5 6">
    <name type="scientific">Paenibacillus cremeus</name>
    <dbReference type="NCBI Taxonomy" id="2163881"/>
    <lineage>
        <taxon>Bacteria</taxon>
        <taxon>Bacillati</taxon>
        <taxon>Bacillota</taxon>
        <taxon>Bacilli</taxon>
        <taxon>Bacillales</taxon>
        <taxon>Paenibacillaceae</taxon>
        <taxon>Paenibacillus</taxon>
    </lineage>
</organism>
<protein>
    <submittedName>
        <fullName evidence="5">Helix-turn-helix domain-containing protein</fullName>
    </submittedName>
</protein>
<keyword evidence="6" id="KW-1185">Reference proteome</keyword>
<evidence type="ECO:0000256" key="3">
    <source>
        <dbReference type="ARBA" id="ARBA00023163"/>
    </source>
</evidence>
<dbReference type="AlphaFoldDB" id="A0A559JG35"/>
<dbReference type="InterPro" id="IPR014710">
    <property type="entry name" value="RmlC-like_jellyroll"/>
</dbReference>
<evidence type="ECO:0000313" key="5">
    <source>
        <dbReference type="EMBL" id="TVX98825.1"/>
    </source>
</evidence>
<dbReference type="SUPFAM" id="SSF51215">
    <property type="entry name" value="Regulatory protein AraC"/>
    <property type="match status" value="1"/>
</dbReference>
<dbReference type="PANTHER" id="PTHR43280:SF2">
    <property type="entry name" value="HTH-TYPE TRANSCRIPTIONAL REGULATOR EXSA"/>
    <property type="match status" value="1"/>
</dbReference>
<dbReference type="EMBL" id="VNJI01000089">
    <property type="protein sequence ID" value="TVX98825.1"/>
    <property type="molecule type" value="Genomic_DNA"/>
</dbReference>
<dbReference type="InterPro" id="IPR009057">
    <property type="entry name" value="Homeodomain-like_sf"/>
</dbReference>
<proteinExistence type="predicted"/>
<evidence type="ECO:0000313" key="6">
    <source>
        <dbReference type="Proteomes" id="UP000317036"/>
    </source>
</evidence>
<sequence>MIALFAGGYENDWFLFEGEIHVHTIGRIVATNLHPNRTLPFWVLGVVVSGQRTIQVGERQAYLTAGDFFILPPHIPHQGIERDKHDAFFVHFDVKGRAISPPAGLHADEIRLPMFGNIPTETDILRSFAYTHNQFSTGRVGQPFVHSQFLSMFYQISLYMQKKRAWANVRTHLGDEILEYISLHLAEPMNYQSFEHHFQLSYRQLNTIFKKQIQSTIRQKIIELRIDHALNLLMQGETIAYAAEHSGFSDYFYFLKCFKKGKGLSPKELQKKYIAAGRDTRDAGLQPALHPND</sequence>